<feature type="domain" description="Rootletin-like coiled-coil" evidence="4">
    <location>
        <begin position="112"/>
        <end position="353"/>
    </location>
</feature>
<feature type="coiled-coil region" evidence="2">
    <location>
        <begin position="937"/>
        <end position="1085"/>
    </location>
</feature>
<proteinExistence type="predicted"/>
<dbReference type="PANTHER" id="PTHR43977">
    <property type="entry name" value="STRUCTURAL MAINTENANCE OF CHROMOSOMES PROTEIN 3"/>
    <property type="match status" value="1"/>
</dbReference>
<sequence>MSPLLQRVPLASGISKKREQGSNSEDHFLPLHQDLLREYQMLLFTPSVPLMDLRSPSPSEGKVRKRKARFMSEERLPKQIDPDKPSTSASLPMLSASADDLSQVPHDLSNYRRRIDAGVEEQRRQREILERLQDKVLKCRLRSAESRGLQRSSSGYEIHDLVAASEELPSEQTLEPRPSTSSAFYRDISSSSPAFSRVRESTSQTIDVSRNNRFTRPYIASNPALEISPRLARRYKGRNEDDIRSLEESLRNEQSRTFMLESLVDSLRHQIQTTASTNETLCAEIVLLSQLLERRNSSGRDTHRQRHRNLTETLWRRLQETWIEFSALKRRMHDAKAEIQQELDTQKSEYARIKRFMNMLVEQSISMHESQQEKSKKAQEYAMNDLLQKYEEQVAKHVQIEMERDNFASELSKSEASLKRINTEKIQLDNAIQQLQQMPELTPWMERAHGARSLEATPQVASYSRQINIYNAIQTALQTQKSELDTLKRSTEHHRQTQIETEKEISSLKSELTATRKRHEEGNVAFQDIKAENERLSRKYTKVQEETHQLRNEKSLCEAAIESVNQKLVESQMLHETTLKTFEEERQSLLSQLQAANEGFLCERCRSLEAELRKLQEKIKVQELKEKQLHETLSREKQRSEHFEENLLESKRKAESFRNENQALLNRIGTTEHRINELEQDLAESRESTRLTETNIEQLYNEKSMLNSEKIRLTEHSLTLERKLAEQTAELKQNQQEAEQVAEEWQTKLKSLERIIHEHREVLHEHRSRLEMAEEQKNALQKELEDNEDEFRANLSAITQLKRDKGEIEDMLRRALREIENLQEALKREEEEKRHLKEKINENEQKIRFEQRKVDDLANNEHRATMKVKELTTELDIVKEKLAQMMSKFKSETQYYHDEIQRVEKLWELEVAKLKDEHKRESAKTVLPTKGKPERTVLDQKVEMQQSENKIKRVEENYQRTIDDLREKLANIEIRHEQEIFELTQAYEQKLTKQKGFAQSIEEDLRKAETKVKESIVREADLKTKLENAESRISKGAQMIQKLYTELEELSEQSESQNLQAETELSKMRSELAKLNSEATELSESLTQQRHVSFDLEEKLRTSEERRVEQISELEVTLEELKEIKGRVIAKDDQIAHLTESVQNKKQEIEARDRELNNYRREITSLQTVNRDILDEVSSIRQQLGTTSEKCKEHEKQKNSSNSAKALIEHQLKVVTRELEELKLAKQQNETNQRTVIKEIESEKQQRYAAETSLARMQSEHRDVLNELVEYERKCLSQQKTIDDLTKQIREVKAENSRTLKAKYAESESNRNRIEILERERAAVNVELERSQRKIQELNDELRKHENVAQSISNFTSEFFSERRVTIYSQKHEDQSRSVDIAPILSSPGKGKTEEHSVVSPETDETLLCSTEREKSASVTAMPIKLSGSVEVSLKILRSKITELENENRMREKLLQEAKSDLSQHKQLTTGLESKLAALQTSIQSLRQENESLQHRIASSDKLSLSQAETLANNESERQNLRLKILSAEMQMRDREARIQVLQDQLASLKANLATVEEEREILRKSESSLRHDSIKHESELHDCLKKLDLVNDERSQALKALQATQSQLQDCESKFMSMKEKFAQLEKSKAEYEEQISRLQAQESHWKLRAESISKTATLDSQHSNRRYESAKTALDTMTAKYKRIETERDQIKKEFMEVRTRLTTALGKISQLQATVKDLDADKKRSMERIEVLEKVVRESEVTIKEKIRIIEHFREERLSSIADVDEVRRQLLRSETALREFESQVARLKRECNAQKTHIEALEMDKRRIEAIIRQTTLERHALDKSLITMEKENAELYKNCQNLQNQLIQLEHEHNNRATDRNGRKILHLESEVHKLNQDKRQLEKLLNQREQNYEQKQKMLDGQLVELRTNLEQERKRRRQLQQVRQTMTTSQTQVEEIASTSMSPQASVTRTATYARRSLDVTSNRAPFRL</sequence>
<feature type="coiled-coil region" evidence="2">
    <location>
        <begin position="1135"/>
        <end position="1176"/>
    </location>
</feature>
<feature type="compositionally biased region" description="Polar residues" evidence="3">
    <location>
        <begin position="170"/>
        <end position="186"/>
    </location>
</feature>
<evidence type="ECO:0000256" key="3">
    <source>
        <dbReference type="SAM" id="MobiDB-lite"/>
    </source>
</evidence>
<feature type="region of interest" description="Disordered" evidence="3">
    <location>
        <begin position="163"/>
        <end position="186"/>
    </location>
</feature>
<feature type="region of interest" description="Disordered" evidence="3">
    <location>
        <begin position="1"/>
        <end position="25"/>
    </location>
</feature>
<feature type="coiled-coil region" evidence="2">
    <location>
        <begin position="1595"/>
        <end position="1738"/>
    </location>
</feature>
<keyword evidence="6" id="KW-1185">Reference proteome</keyword>
<feature type="coiled-coil region" evidence="2">
    <location>
        <begin position="1434"/>
        <end position="1566"/>
    </location>
</feature>
<feature type="coiled-coil region" evidence="2">
    <location>
        <begin position="1205"/>
        <end position="1355"/>
    </location>
</feature>
<keyword evidence="1 2" id="KW-0175">Coiled coil</keyword>
<dbReference type="EMBL" id="JAKKPZ010000006">
    <property type="protein sequence ID" value="KAI1720273.1"/>
    <property type="molecule type" value="Genomic_DNA"/>
</dbReference>
<evidence type="ECO:0000313" key="6">
    <source>
        <dbReference type="Proteomes" id="UP001201812"/>
    </source>
</evidence>
<feature type="compositionally biased region" description="Basic and acidic residues" evidence="3">
    <location>
        <begin position="16"/>
        <end position="25"/>
    </location>
</feature>
<feature type="compositionally biased region" description="Polar residues" evidence="3">
    <location>
        <begin position="1932"/>
        <end position="1956"/>
    </location>
</feature>
<dbReference type="Proteomes" id="UP001201812">
    <property type="component" value="Unassembled WGS sequence"/>
</dbReference>
<feature type="region of interest" description="Disordered" evidence="3">
    <location>
        <begin position="1925"/>
        <end position="1956"/>
    </location>
</feature>
<evidence type="ECO:0000256" key="1">
    <source>
        <dbReference type="ARBA" id="ARBA00023054"/>
    </source>
</evidence>
<feature type="region of interest" description="Disordered" evidence="3">
    <location>
        <begin position="1382"/>
        <end position="1403"/>
    </location>
</feature>
<dbReference type="SUPFAM" id="SSF57997">
    <property type="entry name" value="Tropomyosin"/>
    <property type="match status" value="1"/>
</dbReference>
<dbReference type="Gene3D" id="1.10.287.1490">
    <property type="match status" value="1"/>
</dbReference>
<feature type="coiled-coil region" evidence="2">
    <location>
        <begin position="526"/>
        <end position="553"/>
    </location>
</feature>
<dbReference type="InterPro" id="IPR055167">
    <property type="entry name" value="Rootletin-like_CC"/>
</dbReference>
<reference evidence="5" key="1">
    <citation type="submission" date="2022-01" db="EMBL/GenBank/DDBJ databases">
        <title>Genome Sequence Resource for Two Populations of Ditylenchus destructor, the Migratory Endoparasitic Phytonematode.</title>
        <authorList>
            <person name="Zhang H."/>
            <person name="Lin R."/>
            <person name="Xie B."/>
        </authorList>
    </citation>
    <scope>NUCLEOTIDE SEQUENCE</scope>
    <source>
        <strain evidence="5">BazhouSP</strain>
    </source>
</reference>
<evidence type="ECO:0000259" key="4">
    <source>
        <dbReference type="Pfam" id="PF15035"/>
    </source>
</evidence>
<dbReference type="Pfam" id="PF15035">
    <property type="entry name" value="Rootletin"/>
    <property type="match status" value="1"/>
</dbReference>
<evidence type="ECO:0000313" key="5">
    <source>
        <dbReference type="EMBL" id="KAI1720273.1"/>
    </source>
</evidence>
<evidence type="ECO:0000256" key="2">
    <source>
        <dbReference type="SAM" id="Coils"/>
    </source>
</evidence>
<protein>
    <submittedName>
        <fullName evidence="5">Ciliary rootlet component, centrosome cohesion domain-containing protein</fullName>
    </submittedName>
</protein>
<feature type="coiled-coil region" evidence="2">
    <location>
        <begin position="579"/>
        <end position="888"/>
    </location>
</feature>
<gene>
    <name evidence="5" type="ORF">DdX_05658</name>
</gene>
<comment type="caution">
    <text evidence="5">The sequence shown here is derived from an EMBL/GenBank/DDBJ whole genome shotgun (WGS) entry which is preliminary data.</text>
</comment>
<feature type="region of interest" description="Disordered" evidence="3">
    <location>
        <begin position="52"/>
        <end position="89"/>
    </location>
</feature>
<organism evidence="5 6">
    <name type="scientific">Ditylenchus destructor</name>
    <dbReference type="NCBI Taxonomy" id="166010"/>
    <lineage>
        <taxon>Eukaryota</taxon>
        <taxon>Metazoa</taxon>
        <taxon>Ecdysozoa</taxon>
        <taxon>Nematoda</taxon>
        <taxon>Chromadorea</taxon>
        <taxon>Rhabditida</taxon>
        <taxon>Tylenchina</taxon>
        <taxon>Tylenchomorpha</taxon>
        <taxon>Sphaerularioidea</taxon>
        <taxon>Anguinidae</taxon>
        <taxon>Anguininae</taxon>
        <taxon>Ditylenchus</taxon>
    </lineage>
</organism>
<accession>A0AAD4N6J2</accession>
<name>A0AAD4N6J2_9BILA</name>
<feature type="compositionally biased region" description="Basic and acidic residues" evidence="3">
    <location>
        <begin position="70"/>
        <end position="84"/>
    </location>
</feature>